<evidence type="ECO:0000313" key="4">
    <source>
        <dbReference type="EMBL" id="MXQ97673.1"/>
    </source>
</evidence>
<dbReference type="SUPFAM" id="SSF46689">
    <property type="entry name" value="Homeodomain-like"/>
    <property type="match status" value="2"/>
</dbReference>
<dbReference type="GO" id="GO:0005634">
    <property type="term" value="C:nucleus"/>
    <property type="evidence" value="ECO:0007669"/>
    <property type="project" value="UniProtKB-SubCell"/>
</dbReference>
<accession>A0A6B0SFL2</accession>
<evidence type="ECO:0000256" key="2">
    <source>
        <dbReference type="ARBA" id="ARBA00023242"/>
    </source>
</evidence>
<dbReference type="Gene3D" id="1.10.10.60">
    <property type="entry name" value="Homeodomain-like"/>
    <property type="match status" value="1"/>
</dbReference>
<dbReference type="AlphaFoldDB" id="A0A6B0SFL2"/>
<protein>
    <recommendedName>
        <fullName evidence="3">HTH CENPB-type domain-containing protein</fullName>
    </recommendedName>
</protein>
<dbReference type="PROSITE" id="PS51253">
    <property type="entry name" value="HTH_CENPB"/>
    <property type="match status" value="1"/>
</dbReference>
<dbReference type="Pfam" id="PF04218">
    <property type="entry name" value="CENP-B_N"/>
    <property type="match status" value="1"/>
</dbReference>
<evidence type="ECO:0000259" key="3">
    <source>
        <dbReference type="PROSITE" id="PS51253"/>
    </source>
</evidence>
<keyword evidence="5" id="KW-1185">Reference proteome</keyword>
<evidence type="ECO:0000313" key="5">
    <source>
        <dbReference type="Proteomes" id="UP000322234"/>
    </source>
</evidence>
<comment type="caution">
    <text evidence="4">The sequence shown here is derived from an EMBL/GenBank/DDBJ whole genome shotgun (WGS) entry which is preliminary data.</text>
</comment>
<organism evidence="4 5">
    <name type="scientific">Bos mutus</name>
    <name type="common">wild yak</name>
    <dbReference type="NCBI Taxonomy" id="72004"/>
    <lineage>
        <taxon>Eukaryota</taxon>
        <taxon>Metazoa</taxon>
        <taxon>Chordata</taxon>
        <taxon>Craniata</taxon>
        <taxon>Vertebrata</taxon>
        <taxon>Euteleostomi</taxon>
        <taxon>Mammalia</taxon>
        <taxon>Eutheria</taxon>
        <taxon>Laurasiatheria</taxon>
        <taxon>Artiodactyla</taxon>
        <taxon>Ruminantia</taxon>
        <taxon>Pecora</taxon>
        <taxon>Bovidae</taxon>
        <taxon>Bovinae</taxon>
        <taxon>Bos</taxon>
    </lineage>
</organism>
<dbReference type="Proteomes" id="UP000322234">
    <property type="component" value="Unassembled WGS sequence"/>
</dbReference>
<sequence>MSRSGGATFGSLEVLFVGAIGTLQNTKTCQAEMEWQERPRGHCGTTLGTADGQREESVLRCMAQGGSLKPPQPQRLGKAPLGVGLRHSAKRDRKSITLHVKLEVLRRFEEGEKLTQIARALGLATSTVASIRVNKDRIRASSQAATPVCTTQLTRCRGALMGHMERLLSLWIEEQKRQNLPVSTLLIQDQARRLFAQLQHEQGGGSRAKTFGASNGWFARFKPMNQGVITAFKAQYLRRTLSQLAQEMGGADRPSIWEFWRSYTVMTAVDNIAEAWAELQPAAMNSAWRKLWPECVLAGAPEPSAVPQLPRSIETLASRIGLGDVAEADVSHLLQARGEPMPTPLGMNGGHACGPRLPCQCGKGLASRRPESEATAGAEAEDTLVVALCSEHLARALSHFAAGLQVLSENDPNRERSLWVARAVHCALAHLRELLRERRRQARAAAGPPEAP</sequence>
<dbReference type="InterPro" id="IPR007889">
    <property type="entry name" value="HTH_Psq"/>
</dbReference>
<dbReference type="InterPro" id="IPR006600">
    <property type="entry name" value="HTH_CenpB_DNA-bd_dom"/>
</dbReference>
<name>A0A6B0SFL2_9CETA</name>
<dbReference type="PANTHER" id="PTHR19303:SF61">
    <property type="entry name" value="HTH CENPB-TYPE DOMAIN-CONTAINING PROTEIN"/>
    <property type="match status" value="1"/>
</dbReference>
<feature type="domain" description="HTH CENPB-type" evidence="3">
    <location>
        <begin position="152"/>
        <end position="231"/>
    </location>
</feature>
<dbReference type="GO" id="GO:0003677">
    <property type="term" value="F:DNA binding"/>
    <property type="evidence" value="ECO:0007669"/>
    <property type="project" value="UniProtKB-KW"/>
</dbReference>
<dbReference type="EMBL" id="VBQZ03000199">
    <property type="protein sequence ID" value="MXQ97673.1"/>
    <property type="molecule type" value="Genomic_DNA"/>
</dbReference>
<dbReference type="InterPro" id="IPR036388">
    <property type="entry name" value="WH-like_DNA-bd_sf"/>
</dbReference>
<dbReference type="PANTHER" id="PTHR19303">
    <property type="entry name" value="TRANSPOSON"/>
    <property type="match status" value="1"/>
</dbReference>
<keyword evidence="1" id="KW-0238">DNA-binding</keyword>
<dbReference type="Pfam" id="PF03221">
    <property type="entry name" value="HTH_Tnp_Tc5"/>
    <property type="match status" value="1"/>
</dbReference>
<dbReference type="InterPro" id="IPR050863">
    <property type="entry name" value="CenT-Element_Derived"/>
</dbReference>
<dbReference type="InterPro" id="IPR009057">
    <property type="entry name" value="Homeodomain-like_sf"/>
</dbReference>
<reference evidence="4" key="1">
    <citation type="submission" date="2019-10" db="EMBL/GenBank/DDBJ databases">
        <title>The sequence and de novo assembly of the wild yak genome.</title>
        <authorList>
            <person name="Liu Y."/>
        </authorList>
    </citation>
    <scope>NUCLEOTIDE SEQUENCE [LARGE SCALE GENOMIC DNA]</scope>
    <source>
        <strain evidence="4">WY2019</strain>
    </source>
</reference>
<keyword evidence="2" id="KW-0539">Nucleus</keyword>
<gene>
    <name evidence="4" type="ORF">E5288_WYG007434</name>
</gene>
<proteinExistence type="predicted"/>
<evidence type="ECO:0000256" key="1">
    <source>
        <dbReference type="ARBA" id="ARBA00023125"/>
    </source>
</evidence>
<dbReference type="Gene3D" id="1.10.10.10">
    <property type="entry name" value="Winged helix-like DNA-binding domain superfamily/Winged helix DNA-binding domain"/>
    <property type="match status" value="1"/>
</dbReference>